<dbReference type="Proteomes" id="UP000887540">
    <property type="component" value="Unplaced"/>
</dbReference>
<dbReference type="InterPro" id="IPR036397">
    <property type="entry name" value="RNaseH_sf"/>
</dbReference>
<dbReference type="PANTHER" id="PTHR46068:SF1">
    <property type="entry name" value="TRANSPOSASE IS30-LIKE HTH DOMAIN-CONTAINING PROTEIN"/>
    <property type="match status" value="1"/>
</dbReference>
<protein>
    <submittedName>
        <fullName evidence="2">Uncharacterized protein</fullName>
    </submittedName>
</protein>
<sequence>MPEIMKIRVAQNLNPLDYAIWSILEAQVNAEAHNSVESLKQAITEAFENLDQGMINRAIDDWPRRLDAVIALNGGQFE</sequence>
<keyword evidence="1" id="KW-1185">Reference proteome</keyword>
<dbReference type="GO" id="GO:0003676">
    <property type="term" value="F:nucleic acid binding"/>
    <property type="evidence" value="ECO:0007669"/>
    <property type="project" value="InterPro"/>
</dbReference>
<proteinExistence type="predicted"/>
<name>A0A914DVM3_9BILA</name>
<reference evidence="2" key="1">
    <citation type="submission" date="2022-11" db="UniProtKB">
        <authorList>
            <consortium name="WormBaseParasite"/>
        </authorList>
    </citation>
    <scope>IDENTIFICATION</scope>
</reference>
<dbReference type="WBParaSite" id="ACRNAN_scaffold4363.g26316.t1">
    <property type="protein sequence ID" value="ACRNAN_scaffold4363.g26316.t1"/>
    <property type="gene ID" value="ACRNAN_scaffold4363.g26316"/>
</dbReference>
<dbReference type="PANTHER" id="PTHR46068">
    <property type="entry name" value="PROTEIN CBG27172"/>
    <property type="match status" value="1"/>
</dbReference>
<accession>A0A914DVM3</accession>
<dbReference type="AlphaFoldDB" id="A0A914DVM3"/>
<dbReference type="Gene3D" id="3.30.420.10">
    <property type="entry name" value="Ribonuclease H-like superfamily/Ribonuclease H"/>
    <property type="match status" value="1"/>
</dbReference>
<evidence type="ECO:0000313" key="1">
    <source>
        <dbReference type="Proteomes" id="UP000887540"/>
    </source>
</evidence>
<organism evidence="1 2">
    <name type="scientific">Acrobeloides nanus</name>
    <dbReference type="NCBI Taxonomy" id="290746"/>
    <lineage>
        <taxon>Eukaryota</taxon>
        <taxon>Metazoa</taxon>
        <taxon>Ecdysozoa</taxon>
        <taxon>Nematoda</taxon>
        <taxon>Chromadorea</taxon>
        <taxon>Rhabditida</taxon>
        <taxon>Tylenchina</taxon>
        <taxon>Cephalobomorpha</taxon>
        <taxon>Cephaloboidea</taxon>
        <taxon>Cephalobidae</taxon>
        <taxon>Acrobeloides</taxon>
    </lineage>
</organism>
<evidence type="ECO:0000313" key="2">
    <source>
        <dbReference type="WBParaSite" id="ACRNAN_scaffold4363.g26316.t1"/>
    </source>
</evidence>